<keyword evidence="3" id="KW-1185">Reference proteome</keyword>
<evidence type="ECO:0008006" key="4">
    <source>
        <dbReference type="Google" id="ProtNLM"/>
    </source>
</evidence>
<accession>A0A1E5XMV2</accession>
<evidence type="ECO:0000256" key="1">
    <source>
        <dbReference type="SAM" id="SignalP"/>
    </source>
</evidence>
<organism evidence="2 3">
    <name type="scientific">Devosia insulae DS-56</name>
    <dbReference type="NCBI Taxonomy" id="1116389"/>
    <lineage>
        <taxon>Bacteria</taxon>
        <taxon>Pseudomonadati</taxon>
        <taxon>Pseudomonadota</taxon>
        <taxon>Alphaproteobacteria</taxon>
        <taxon>Hyphomicrobiales</taxon>
        <taxon>Devosiaceae</taxon>
        <taxon>Devosia</taxon>
    </lineage>
</organism>
<reference evidence="2 3" key="1">
    <citation type="journal article" date="2015" name="Genome Announc.">
        <title>Genome Assemblies of Three Soil-Associated Devosia species: D. insulae, D. limi, and D. soli.</title>
        <authorList>
            <person name="Hassan Y.I."/>
            <person name="Lepp D."/>
            <person name="Zhou T."/>
        </authorList>
    </citation>
    <scope>NUCLEOTIDE SEQUENCE [LARGE SCALE GENOMIC DNA]</scope>
    <source>
        <strain evidence="2 3">DS-56</strain>
    </source>
</reference>
<evidence type="ECO:0000313" key="3">
    <source>
        <dbReference type="Proteomes" id="UP000095463"/>
    </source>
</evidence>
<sequence length="172" mass="18542">MRYIFGALLMAVAMSVLFAVPSHAGDAETALLRSYIGNWSGSSVLRGGDQPEAFSCRLKVTQGRLVKINYAGRCSLVNMNLSVSGTIFFNDKANRYEATMRSNVGLSAAAVGAKQGGSIIFKLSEKQSDRVGTPIQINSVLELSGKQITVDFTVELNRSGQTLTTTVPFQRQ</sequence>
<dbReference type="EMBL" id="LAJE02000244">
    <property type="protein sequence ID" value="OEO29943.1"/>
    <property type="molecule type" value="Genomic_DNA"/>
</dbReference>
<proteinExistence type="predicted"/>
<evidence type="ECO:0000313" key="2">
    <source>
        <dbReference type="EMBL" id="OEO29943.1"/>
    </source>
</evidence>
<dbReference type="Proteomes" id="UP000095463">
    <property type="component" value="Unassembled WGS sequence"/>
</dbReference>
<name>A0A1E5XMV2_9HYPH</name>
<comment type="caution">
    <text evidence="2">The sequence shown here is derived from an EMBL/GenBank/DDBJ whole genome shotgun (WGS) entry which is preliminary data.</text>
</comment>
<dbReference type="RefSeq" id="WP_069910833.1">
    <property type="nucleotide sequence ID" value="NZ_LAJE02000244.1"/>
</dbReference>
<protein>
    <recommendedName>
        <fullName evidence="4">THAP4-like heme-binding beta-barrel domain-containing protein</fullName>
    </recommendedName>
</protein>
<gene>
    <name evidence="2" type="ORF">VW23_023695</name>
</gene>
<dbReference type="AlphaFoldDB" id="A0A1E5XMV2"/>
<dbReference type="OrthoDB" id="7946953at2"/>
<keyword evidence="1" id="KW-0732">Signal</keyword>
<feature type="signal peptide" evidence="1">
    <location>
        <begin position="1"/>
        <end position="24"/>
    </location>
</feature>
<feature type="chain" id="PRO_5009190300" description="THAP4-like heme-binding beta-barrel domain-containing protein" evidence="1">
    <location>
        <begin position="25"/>
        <end position="172"/>
    </location>
</feature>